<keyword evidence="1" id="KW-0175">Coiled coil</keyword>
<dbReference type="AlphaFoldDB" id="C9SNI4"/>
<protein>
    <recommendedName>
        <fullName evidence="4">DUF1690 domain-containing protein</fullName>
    </recommendedName>
</protein>
<evidence type="ECO:0008006" key="4">
    <source>
        <dbReference type="Google" id="ProtNLM"/>
    </source>
</evidence>
<dbReference type="Pfam" id="PF07956">
    <property type="entry name" value="DUF1690"/>
    <property type="match status" value="1"/>
</dbReference>
<feature type="coiled-coil region" evidence="1">
    <location>
        <begin position="101"/>
        <end position="152"/>
    </location>
</feature>
<organism evidence="3">
    <name type="scientific">Verticillium alfalfae (strain VaMs.102 / ATCC MYA-4576 / FGSC 10136)</name>
    <name type="common">Verticillium wilt of alfalfa</name>
    <name type="synonym">Verticillium albo-atrum</name>
    <dbReference type="NCBI Taxonomy" id="526221"/>
    <lineage>
        <taxon>Eukaryota</taxon>
        <taxon>Fungi</taxon>
        <taxon>Dikarya</taxon>
        <taxon>Ascomycota</taxon>
        <taxon>Pezizomycotina</taxon>
        <taxon>Sordariomycetes</taxon>
        <taxon>Hypocreomycetidae</taxon>
        <taxon>Glomerellales</taxon>
        <taxon>Plectosphaerellaceae</taxon>
        <taxon>Verticillium</taxon>
    </lineage>
</organism>
<dbReference type="RefSeq" id="XP_003002897.1">
    <property type="nucleotide sequence ID" value="XM_003002851.1"/>
</dbReference>
<dbReference type="HOGENOM" id="CLU_093897_2_0_1"/>
<dbReference type="Proteomes" id="UP000008698">
    <property type="component" value="Unassembled WGS sequence"/>
</dbReference>
<dbReference type="eggNOG" id="ENOG502SDJV">
    <property type="taxonomic scope" value="Eukaryota"/>
</dbReference>
<evidence type="ECO:0000313" key="3">
    <source>
        <dbReference type="Proteomes" id="UP000008698"/>
    </source>
</evidence>
<sequence>MTDAQFSGQHRASAYRFQALASEAVFQHVSASADRLRPHVNHFHGLDWPDIEQHTDKSPCRSAPAGVSHDLIDSLQTSRETDASRAQLSELQVQARVAEELKKLQAREAEHLKKIFSAEDEAPAPDASARSRQSVTKEVEALRAKLEERRKVRDLPEGVESARSEVVRCLRENDRRPLDCWEEVEAFKREVKNWEKGWVEKVIS</sequence>
<evidence type="ECO:0000256" key="1">
    <source>
        <dbReference type="SAM" id="Coils"/>
    </source>
</evidence>
<name>C9SNI4_VERA1</name>
<reference evidence="3" key="1">
    <citation type="journal article" date="2011" name="PLoS Pathog.">
        <title>Comparative genomics yields insights into niche adaptation of plant vascular wilt pathogens.</title>
        <authorList>
            <person name="Klosterman S.J."/>
            <person name="Subbarao K.V."/>
            <person name="Kang S."/>
            <person name="Veronese P."/>
            <person name="Gold S.E."/>
            <person name="Thomma B.P.H.J."/>
            <person name="Chen Z."/>
            <person name="Henrissat B."/>
            <person name="Lee Y.-H."/>
            <person name="Park J."/>
            <person name="Garcia-Pedrajas M.D."/>
            <person name="Barbara D.J."/>
            <person name="Anchieta A."/>
            <person name="de Jonge R."/>
            <person name="Santhanam P."/>
            <person name="Maruthachalam K."/>
            <person name="Atallah Z."/>
            <person name="Amyotte S.G."/>
            <person name="Paz Z."/>
            <person name="Inderbitzin P."/>
            <person name="Hayes R.J."/>
            <person name="Heiman D.I."/>
            <person name="Young S."/>
            <person name="Zeng Q."/>
            <person name="Engels R."/>
            <person name="Galagan J."/>
            <person name="Cuomo C.A."/>
            <person name="Dobinson K.F."/>
            <person name="Ma L.-J."/>
        </authorList>
    </citation>
    <scope>NUCLEOTIDE SEQUENCE [LARGE SCALE GENOMIC DNA]</scope>
    <source>
        <strain evidence="3">VaMs.102 / ATCC MYA-4576 / FGSC 10136</strain>
    </source>
</reference>
<gene>
    <name evidence="2" type="ORF">VDBG_06459</name>
</gene>
<dbReference type="EMBL" id="DS985221">
    <property type="protein sequence ID" value="EEY20349.1"/>
    <property type="molecule type" value="Genomic_DNA"/>
</dbReference>
<evidence type="ECO:0000313" key="2">
    <source>
        <dbReference type="EMBL" id="EEY20349.1"/>
    </source>
</evidence>
<proteinExistence type="predicted"/>
<dbReference type="OrthoDB" id="5544375at2759"/>
<accession>C9SNI4</accession>
<dbReference type="KEGG" id="val:VDBG_06459"/>
<keyword evidence="3" id="KW-1185">Reference proteome</keyword>
<dbReference type="InterPro" id="IPR012471">
    <property type="entry name" value="DUF1690"/>
</dbReference>
<dbReference type="GeneID" id="9536170"/>
<dbReference type="OMA" id="TDFTRQQ"/>